<dbReference type="PROSITE" id="PS00092">
    <property type="entry name" value="N6_MTASE"/>
    <property type="match status" value="1"/>
</dbReference>
<dbReference type="RefSeq" id="WP_377350220.1">
    <property type="nucleotide sequence ID" value="NZ_JBHLTP010000013.1"/>
</dbReference>
<feature type="binding site" evidence="5">
    <location>
        <position position="177"/>
    </location>
    <ligand>
        <name>S-adenosyl-L-methionine</name>
        <dbReference type="ChEBI" id="CHEBI:59789"/>
    </ligand>
</feature>
<evidence type="ECO:0000256" key="1">
    <source>
        <dbReference type="ARBA" id="ARBA00022603"/>
    </source>
</evidence>
<evidence type="ECO:0000259" key="7">
    <source>
        <dbReference type="Pfam" id="PF17827"/>
    </source>
</evidence>
<dbReference type="CDD" id="cd02440">
    <property type="entry name" value="AdoMet_MTases"/>
    <property type="match status" value="1"/>
</dbReference>
<feature type="binding site" evidence="5">
    <location>
        <position position="194"/>
    </location>
    <ligand>
        <name>S-adenosyl-L-methionine</name>
        <dbReference type="ChEBI" id="CHEBI:59789"/>
    </ligand>
</feature>
<accession>A0ABV6LS31</accession>
<gene>
    <name evidence="5 8" type="primary">prmC</name>
    <name evidence="8" type="ORF">ACFFGV_16690</name>
</gene>
<dbReference type="SUPFAM" id="SSF53335">
    <property type="entry name" value="S-adenosyl-L-methionine-dependent methyltransferases"/>
    <property type="match status" value="1"/>
</dbReference>
<dbReference type="Gene3D" id="3.40.50.150">
    <property type="entry name" value="Vaccinia Virus protein VP39"/>
    <property type="match status" value="1"/>
</dbReference>
<dbReference type="GO" id="GO:0032259">
    <property type="term" value="P:methylation"/>
    <property type="evidence" value="ECO:0007669"/>
    <property type="project" value="UniProtKB-KW"/>
</dbReference>
<dbReference type="Gene3D" id="1.10.8.10">
    <property type="entry name" value="DNA helicase RuvA subunit, C-terminal domain"/>
    <property type="match status" value="1"/>
</dbReference>
<dbReference type="Proteomes" id="UP001589836">
    <property type="component" value="Unassembled WGS sequence"/>
</dbReference>
<feature type="domain" description="Release factor glutamine methyltransferase N-terminal" evidence="7">
    <location>
        <begin position="9"/>
        <end position="78"/>
    </location>
</feature>
<keyword evidence="1 5" id="KW-0489">Methyltransferase</keyword>
<dbReference type="HAMAP" id="MF_02126">
    <property type="entry name" value="RF_methyltr_PrmC"/>
    <property type="match status" value="1"/>
</dbReference>
<comment type="caution">
    <text evidence="8">The sequence shown here is derived from an EMBL/GenBank/DDBJ whole genome shotgun (WGS) entry which is preliminary data.</text>
</comment>
<feature type="binding site" evidence="5">
    <location>
        <begin position="194"/>
        <end position="197"/>
    </location>
    <ligand>
        <name>substrate</name>
    </ligand>
</feature>
<evidence type="ECO:0000256" key="4">
    <source>
        <dbReference type="ARBA" id="ARBA00048391"/>
    </source>
</evidence>
<comment type="catalytic activity">
    <reaction evidence="4 5">
        <text>L-glutaminyl-[peptide chain release factor] + S-adenosyl-L-methionine = N(5)-methyl-L-glutaminyl-[peptide chain release factor] + S-adenosyl-L-homocysteine + H(+)</text>
        <dbReference type="Rhea" id="RHEA:42896"/>
        <dbReference type="Rhea" id="RHEA-COMP:10271"/>
        <dbReference type="Rhea" id="RHEA-COMP:10272"/>
        <dbReference type="ChEBI" id="CHEBI:15378"/>
        <dbReference type="ChEBI" id="CHEBI:30011"/>
        <dbReference type="ChEBI" id="CHEBI:57856"/>
        <dbReference type="ChEBI" id="CHEBI:59789"/>
        <dbReference type="ChEBI" id="CHEBI:61891"/>
        <dbReference type="EC" id="2.1.1.297"/>
    </reaction>
</comment>
<feature type="binding site" evidence="5">
    <location>
        <begin position="127"/>
        <end position="131"/>
    </location>
    <ligand>
        <name>S-adenosyl-L-methionine</name>
        <dbReference type="ChEBI" id="CHEBI:59789"/>
    </ligand>
</feature>
<feature type="binding site" evidence="5">
    <location>
        <position position="150"/>
    </location>
    <ligand>
        <name>S-adenosyl-L-methionine</name>
        <dbReference type="ChEBI" id="CHEBI:59789"/>
    </ligand>
</feature>
<evidence type="ECO:0000256" key="5">
    <source>
        <dbReference type="HAMAP-Rule" id="MF_02126"/>
    </source>
</evidence>
<dbReference type="EC" id="2.1.1.297" evidence="5"/>
<dbReference type="InterPro" id="IPR002052">
    <property type="entry name" value="DNA_methylase_N6_adenine_CS"/>
</dbReference>
<organism evidence="8 9">
    <name type="scientific">Pontibacillus salicampi</name>
    <dbReference type="NCBI Taxonomy" id="1449801"/>
    <lineage>
        <taxon>Bacteria</taxon>
        <taxon>Bacillati</taxon>
        <taxon>Bacillota</taxon>
        <taxon>Bacilli</taxon>
        <taxon>Bacillales</taxon>
        <taxon>Bacillaceae</taxon>
        <taxon>Pontibacillus</taxon>
    </lineage>
</organism>
<evidence type="ECO:0000259" key="6">
    <source>
        <dbReference type="Pfam" id="PF05175"/>
    </source>
</evidence>
<reference evidence="8 9" key="1">
    <citation type="submission" date="2024-09" db="EMBL/GenBank/DDBJ databases">
        <authorList>
            <person name="Sun Q."/>
            <person name="Mori K."/>
        </authorList>
    </citation>
    <scope>NUCLEOTIDE SEQUENCE [LARGE SCALE GENOMIC DNA]</scope>
    <source>
        <strain evidence="8 9">NCAIM B.02529</strain>
    </source>
</reference>
<dbReference type="Pfam" id="PF17827">
    <property type="entry name" value="PrmC_N"/>
    <property type="match status" value="1"/>
</dbReference>
<feature type="domain" description="Methyltransferase small" evidence="6">
    <location>
        <begin position="121"/>
        <end position="202"/>
    </location>
</feature>
<comment type="function">
    <text evidence="5">Methylates the class 1 translation termination release factors RF1/PrfA and RF2/PrfB on the glutamine residue of the universally conserved GGQ motif.</text>
</comment>
<dbReference type="InterPro" id="IPR050320">
    <property type="entry name" value="N5-glutamine_MTase"/>
</dbReference>
<dbReference type="Pfam" id="PF05175">
    <property type="entry name" value="MTS"/>
    <property type="match status" value="1"/>
</dbReference>
<evidence type="ECO:0000313" key="8">
    <source>
        <dbReference type="EMBL" id="MFC0525221.1"/>
    </source>
</evidence>
<keyword evidence="2 5" id="KW-0808">Transferase</keyword>
<dbReference type="InterPro" id="IPR007848">
    <property type="entry name" value="Small_mtfrase_dom"/>
</dbReference>
<dbReference type="NCBIfam" id="TIGR03534">
    <property type="entry name" value="RF_mod_PrmC"/>
    <property type="match status" value="1"/>
</dbReference>
<keyword evidence="9" id="KW-1185">Reference proteome</keyword>
<sequence length="290" mass="32299">MSKPSTIFEVRKWASLFLEEHQREKGVAELLLQHHLGMTRVQLMANARDEVDRQVVDKLRKDLELHVSSGMPVQHLIGREEFYGRSFEVNSHVLIPRPETEELIVGVLDRLQEKGLNSKPLRAVDIGTGSGIIAITLAKELPEMDMHATDLSPTALAVAKRNAEQLNAGVVFHEGSFLEPLAEDAEGFDVIISNPPYIPERDRASLSDTVVHHDPEMALFAGEDGLTAYRAIIDQLSSVLKKDTLLALEIGHDQGESVPALIRDTYPQADIQTVQDINSNDRMVFAWLSE</sequence>
<evidence type="ECO:0000256" key="2">
    <source>
        <dbReference type="ARBA" id="ARBA00022679"/>
    </source>
</evidence>
<dbReference type="EMBL" id="JBHLTP010000013">
    <property type="protein sequence ID" value="MFC0525221.1"/>
    <property type="molecule type" value="Genomic_DNA"/>
</dbReference>
<name>A0ABV6LS31_9BACI</name>
<evidence type="ECO:0000256" key="3">
    <source>
        <dbReference type="ARBA" id="ARBA00022691"/>
    </source>
</evidence>
<evidence type="ECO:0000313" key="9">
    <source>
        <dbReference type="Proteomes" id="UP001589836"/>
    </source>
</evidence>
<dbReference type="InterPro" id="IPR029063">
    <property type="entry name" value="SAM-dependent_MTases_sf"/>
</dbReference>
<dbReference type="NCBIfam" id="TIGR00536">
    <property type="entry name" value="hemK_fam"/>
    <property type="match status" value="1"/>
</dbReference>
<protein>
    <recommendedName>
        <fullName evidence="5">Release factor glutamine methyltransferase</fullName>
        <shortName evidence="5">RF MTase</shortName>
        <ecNumber evidence="5">2.1.1.297</ecNumber>
    </recommendedName>
    <alternativeName>
        <fullName evidence="5">N5-glutamine methyltransferase PrmC</fullName>
    </alternativeName>
    <alternativeName>
        <fullName evidence="5">Protein-(glutamine-N5) MTase PrmC</fullName>
    </alternativeName>
    <alternativeName>
        <fullName evidence="5">Protein-glutamine N-methyltransferase PrmC</fullName>
    </alternativeName>
</protein>
<dbReference type="InterPro" id="IPR019874">
    <property type="entry name" value="RF_methyltr_PrmC"/>
</dbReference>
<proteinExistence type="inferred from homology"/>
<dbReference type="InterPro" id="IPR004556">
    <property type="entry name" value="HemK-like"/>
</dbReference>
<dbReference type="InterPro" id="IPR040758">
    <property type="entry name" value="PrmC_N"/>
</dbReference>
<dbReference type="PANTHER" id="PTHR18895">
    <property type="entry name" value="HEMK METHYLTRANSFERASE"/>
    <property type="match status" value="1"/>
</dbReference>
<dbReference type="PANTHER" id="PTHR18895:SF74">
    <property type="entry name" value="MTRF1L RELEASE FACTOR GLUTAMINE METHYLTRANSFERASE"/>
    <property type="match status" value="1"/>
</dbReference>
<dbReference type="GO" id="GO:0102559">
    <property type="term" value="F:peptide chain release factor N(5)-glutamine methyltransferase activity"/>
    <property type="evidence" value="ECO:0007669"/>
    <property type="project" value="UniProtKB-EC"/>
</dbReference>
<keyword evidence="3 5" id="KW-0949">S-adenosyl-L-methionine</keyword>
<comment type="similarity">
    <text evidence="5">Belongs to the protein N5-glutamine methyltransferase family. PrmC subfamily.</text>
</comment>